<keyword evidence="9" id="KW-1185">Reference proteome</keyword>
<evidence type="ECO:0000256" key="3">
    <source>
        <dbReference type="ARBA" id="ARBA00022679"/>
    </source>
</evidence>
<evidence type="ECO:0000259" key="7">
    <source>
        <dbReference type="Pfam" id="PF02911"/>
    </source>
</evidence>
<keyword evidence="3 5" id="KW-0808">Transferase</keyword>
<feature type="domain" description="Formyl transferase N-terminal" evidence="6">
    <location>
        <begin position="3"/>
        <end position="180"/>
    </location>
</feature>
<evidence type="ECO:0000256" key="2">
    <source>
        <dbReference type="ARBA" id="ARBA00012261"/>
    </source>
</evidence>
<protein>
    <recommendedName>
        <fullName evidence="2 5">Methionyl-tRNA formyltransferase</fullName>
        <ecNumber evidence="2 5">2.1.2.9</ecNumber>
    </recommendedName>
</protein>
<sequence>MTKIIFMGTPQFSVTVLDGLLEAGYDVIAVVTQPDKKVGRKQKIVATPVKEFALKHNLPVYQPVKLSGSPELTELIEQQTDLIITAAYGQFLPTSFLNSARIAAVNVHGSLLPKYRGGAPIQYAVMNGDQETGITIMEMVKQMDAGDMYAQQALRITDQDTTGTMFTKLAILGRDLLLETLPGIIAGTVKKTPQDEALVTFSPNIRKEEEQLRTKMTAKQAHNVIRGLNPDPGAFMFFNGARLKVWQSEVVDVVTPYEAGFLVNNKRELTISLANGTVLRLLEVQPVGGKRMKASDFLNGRAKNLVVGTRVMTDE</sequence>
<dbReference type="SUPFAM" id="SSF53328">
    <property type="entry name" value="Formyltransferase"/>
    <property type="match status" value="1"/>
</dbReference>
<dbReference type="InterPro" id="IPR044135">
    <property type="entry name" value="Met-tRNA-FMT_C"/>
</dbReference>
<dbReference type="CDD" id="cd08646">
    <property type="entry name" value="FMT_core_Met-tRNA-FMT_N"/>
    <property type="match status" value="1"/>
</dbReference>
<feature type="domain" description="Formyl transferase C-terminal" evidence="7">
    <location>
        <begin position="204"/>
        <end position="301"/>
    </location>
</feature>
<dbReference type="Gene3D" id="3.40.50.12230">
    <property type="match status" value="1"/>
</dbReference>
<dbReference type="SUPFAM" id="SSF50486">
    <property type="entry name" value="FMT C-terminal domain-like"/>
    <property type="match status" value="1"/>
</dbReference>
<dbReference type="CDD" id="cd08704">
    <property type="entry name" value="Met_tRNA_FMT_C"/>
    <property type="match status" value="1"/>
</dbReference>
<dbReference type="FunFam" id="3.40.50.170:FF:000004">
    <property type="entry name" value="Methionyl-tRNA formyltransferase"/>
    <property type="match status" value="1"/>
</dbReference>
<dbReference type="GO" id="GO:0005829">
    <property type="term" value="C:cytosol"/>
    <property type="evidence" value="ECO:0007669"/>
    <property type="project" value="TreeGrafter"/>
</dbReference>
<comment type="function">
    <text evidence="5">Attaches a formyl group to the free amino group of methionyl-tRNA(fMet). The formyl group appears to play a dual role in the initiator identity of N-formylmethionyl-tRNA by promoting its recognition by IF2 and preventing the misappropriation of this tRNA by the elongation apparatus.</text>
</comment>
<dbReference type="InterPro" id="IPR001555">
    <property type="entry name" value="GART_AS"/>
</dbReference>
<evidence type="ECO:0000256" key="5">
    <source>
        <dbReference type="HAMAP-Rule" id="MF_00182"/>
    </source>
</evidence>
<dbReference type="InterPro" id="IPR041711">
    <property type="entry name" value="Met-tRNA-FMT_N"/>
</dbReference>
<evidence type="ECO:0000256" key="1">
    <source>
        <dbReference type="ARBA" id="ARBA00010699"/>
    </source>
</evidence>
<comment type="catalytic activity">
    <reaction evidence="5">
        <text>L-methionyl-tRNA(fMet) + (6R)-10-formyltetrahydrofolate = N-formyl-L-methionyl-tRNA(fMet) + (6S)-5,6,7,8-tetrahydrofolate + H(+)</text>
        <dbReference type="Rhea" id="RHEA:24380"/>
        <dbReference type="Rhea" id="RHEA-COMP:9952"/>
        <dbReference type="Rhea" id="RHEA-COMP:9953"/>
        <dbReference type="ChEBI" id="CHEBI:15378"/>
        <dbReference type="ChEBI" id="CHEBI:57453"/>
        <dbReference type="ChEBI" id="CHEBI:78530"/>
        <dbReference type="ChEBI" id="CHEBI:78844"/>
        <dbReference type="ChEBI" id="CHEBI:195366"/>
        <dbReference type="EC" id="2.1.2.9"/>
    </reaction>
</comment>
<comment type="caution">
    <text evidence="8">The sequence shown here is derived from an EMBL/GenBank/DDBJ whole genome shotgun (WGS) entry which is preliminary data.</text>
</comment>
<dbReference type="RefSeq" id="WP_056946315.1">
    <property type="nucleotide sequence ID" value="NZ_AZCV01000001.1"/>
</dbReference>
<evidence type="ECO:0000313" key="8">
    <source>
        <dbReference type="EMBL" id="KRK38363.1"/>
    </source>
</evidence>
<gene>
    <name evidence="5" type="primary">fmt</name>
    <name evidence="8" type="ORF">FC62_GL000046</name>
</gene>
<dbReference type="PROSITE" id="PS00373">
    <property type="entry name" value="GART"/>
    <property type="match status" value="1"/>
</dbReference>
<dbReference type="PANTHER" id="PTHR11138:SF5">
    <property type="entry name" value="METHIONYL-TRNA FORMYLTRANSFERASE, MITOCHONDRIAL"/>
    <property type="match status" value="1"/>
</dbReference>
<organism evidence="8 9">
    <name type="scientific">Amylolactobacillus amylotrophicus DSM 20534</name>
    <dbReference type="NCBI Taxonomy" id="1423722"/>
    <lineage>
        <taxon>Bacteria</taxon>
        <taxon>Bacillati</taxon>
        <taxon>Bacillota</taxon>
        <taxon>Bacilli</taxon>
        <taxon>Lactobacillales</taxon>
        <taxon>Lactobacillaceae</taxon>
        <taxon>Amylolactobacillus</taxon>
    </lineage>
</organism>
<dbReference type="InterPro" id="IPR011034">
    <property type="entry name" value="Formyl_transferase-like_C_sf"/>
</dbReference>
<dbReference type="Proteomes" id="UP000050909">
    <property type="component" value="Unassembled WGS sequence"/>
</dbReference>
<evidence type="ECO:0000259" key="6">
    <source>
        <dbReference type="Pfam" id="PF00551"/>
    </source>
</evidence>
<dbReference type="NCBIfam" id="TIGR00460">
    <property type="entry name" value="fmt"/>
    <property type="match status" value="1"/>
</dbReference>
<dbReference type="GO" id="GO:0004479">
    <property type="term" value="F:methionyl-tRNA formyltransferase activity"/>
    <property type="evidence" value="ECO:0007669"/>
    <property type="project" value="UniProtKB-UniRule"/>
</dbReference>
<dbReference type="PANTHER" id="PTHR11138">
    <property type="entry name" value="METHIONYL-TRNA FORMYLTRANSFERASE"/>
    <property type="match status" value="1"/>
</dbReference>
<accession>A0A0R1GVJ5</accession>
<proteinExistence type="inferred from homology"/>
<feature type="binding site" evidence="5">
    <location>
        <begin position="110"/>
        <end position="113"/>
    </location>
    <ligand>
        <name>(6S)-5,6,7,8-tetrahydrofolate</name>
        <dbReference type="ChEBI" id="CHEBI:57453"/>
    </ligand>
</feature>
<dbReference type="AlphaFoldDB" id="A0A0R1GVJ5"/>
<dbReference type="Pfam" id="PF00551">
    <property type="entry name" value="Formyl_trans_N"/>
    <property type="match status" value="1"/>
</dbReference>
<reference evidence="8 9" key="1">
    <citation type="journal article" date="2015" name="Genome Announc.">
        <title>Expanding the biotechnology potential of lactobacilli through comparative genomics of 213 strains and associated genera.</title>
        <authorList>
            <person name="Sun Z."/>
            <person name="Harris H.M."/>
            <person name="McCann A."/>
            <person name="Guo C."/>
            <person name="Argimon S."/>
            <person name="Zhang W."/>
            <person name="Yang X."/>
            <person name="Jeffery I.B."/>
            <person name="Cooney J.C."/>
            <person name="Kagawa T.F."/>
            <person name="Liu W."/>
            <person name="Song Y."/>
            <person name="Salvetti E."/>
            <person name="Wrobel A."/>
            <person name="Rasinkangas P."/>
            <person name="Parkhill J."/>
            <person name="Rea M.C."/>
            <person name="O'Sullivan O."/>
            <person name="Ritari J."/>
            <person name="Douillard F.P."/>
            <person name="Paul Ross R."/>
            <person name="Yang R."/>
            <person name="Briner A.E."/>
            <person name="Felis G.E."/>
            <person name="de Vos W.M."/>
            <person name="Barrangou R."/>
            <person name="Klaenhammer T.R."/>
            <person name="Caufield P.W."/>
            <person name="Cui Y."/>
            <person name="Zhang H."/>
            <person name="O'Toole P.W."/>
        </authorList>
    </citation>
    <scope>NUCLEOTIDE SEQUENCE [LARGE SCALE GENOMIC DNA]</scope>
    <source>
        <strain evidence="8 9">DSM 20534</strain>
    </source>
</reference>
<dbReference type="HAMAP" id="MF_00182">
    <property type="entry name" value="Formyl_trans"/>
    <property type="match status" value="1"/>
</dbReference>
<evidence type="ECO:0000256" key="4">
    <source>
        <dbReference type="ARBA" id="ARBA00022917"/>
    </source>
</evidence>
<keyword evidence="4 5" id="KW-0648">Protein biosynthesis</keyword>
<dbReference type="EMBL" id="AZCV01000001">
    <property type="protein sequence ID" value="KRK38363.1"/>
    <property type="molecule type" value="Genomic_DNA"/>
</dbReference>
<dbReference type="PATRIC" id="fig|1423722.3.peg.46"/>
<evidence type="ECO:0000313" key="9">
    <source>
        <dbReference type="Proteomes" id="UP000050909"/>
    </source>
</evidence>
<comment type="similarity">
    <text evidence="1 5">Belongs to the Fmt family.</text>
</comment>
<dbReference type="InterPro" id="IPR002376">
    <property type="entry name" value="Formyl_transf_N"/>
</dbReference>
<name>A0A0R1GVJ5_9LACO</name>
<dbReference type="InterPro" id="IPR005794">
    <property type="entry name" value="Fmt"/>
</dbReference>
<dbReference type="InterPro" id="IPR005793">
    <property type="entry name" value="Formyl_trans_C"/>
</dbReference>
<dbReference type="EC" id="2.1.2.9" evidence="2 5"/>
<dbReference type="InterPro" id="IPR036477">
    <property type="entry name" value="Formyl_transf_N_sf"/>
</dbReference>
<dbReference type="Pfam" id="PF02911">
    <property type="entry name" value="Formyl_trans_C"/>
    <property type="match status" value="1"/>
</dbReference>